<dbReference type="EMBL" id="JXSX01000003">
    <property type="protein sequence ID" value="KIR61671.1"/>
    <property type="molecule type" value="Genomic_DNA"/>
</dbReference>
<evidence type="ECO:0000313" key="9">
    <source>
        <dbReference type="Proteomes" id="UP000032254"/>
    </source>
</evidence>
<comment type="caution">
    <text evidence="8">The sequence shown here is derived from an EMBL/GenBank/DDBJ whole genome shotgun (WGS) entry which is preliminary data.</text>
</comment>
<evidence type="ECO:0000256" key="3">
    <source>
        <dbReference type="ARBA" id="ARBA00023125"/>
    </source>
</evidence>
<gene>
    <name evidence="8" type="ORF">TK50_29415</name>
</gene>
<dbReference type="SUPFAM" id="SSF46894">
    <property type="entry name" value="C-terminal effector domain of the bipartite response regulators"/>
    <property type="match status" value="1"/>
</dbReference>
<dbReference type="SMART" id="SM00421">
    <property type="entry name" value="HTH_LUXR"/>
    <property type="match status" value="1"/>
</dbReference>
<evidence type="ECO:0000259" key="6">
    <source>
        <dbReference type="PROSITE" id="PS50043"/>
    </source>
</evidence>
<accession>A0A0D0WRV3</accession>
<protein>
    <submittedName>
        <fullName evidence="8">LuxR family transcriptional regulator</fullName>
    </submittedName>
</protein>
<dbReference type="CDD" id="cd06170">
    <property type="entry name" value="LuxR_C_like"/>
    <property type="match status" value="1"/>
</dbReference>
<feature type="domain" description="HTH luxR-type" evidence="6">
    <location>
        <begin position="158"/>
        <end position="223"/>
    </location>
</feature>
<dbReference type="Gene3D" id="3.40.50.2300">
    <property type="match status" value="1"/>
</dbReference>
<dbReference type="SMART" id="SM00448">
    <property type="entry name" value="REC"/>
    <property type="match status" value="1"/>
</dbReference>
<feature type="domain" description="Response regulatory" evidence="7">
    <location>
        <begin position="13"/>
        <end position="129"/>
    </location>
</feature>
<keyword evidence="9" id="KW-1185">Reference proteome</keyword>
<dbReference type="GeneID" id="301308135"/>
<dbReference type="PROSITE" id="PS00622">
    <property type="entry name" value="HTH_LUXR_1"/>
    <property type="match status" value="1"/>
</dbReference>
<dbReference type="RefSeq" id="WP_043968808.1">
    <property type="nucleotide sequence ID" value="NZ_CBDRIS010000017.1"/>
</dbReference>
<keyword evidence="2" id="KW-0805">Transcription regulation</keyword>
<keyword evidence="1 5" id="KW-0597">Phosphoprotein</keyword>
<dbReference type="Proteomes" id="UP000032254">
    <property type="component" value="Unassembled WGS sequence"/>
</dbReference>
<dbReference type="GO" id="GO:0006355">
    <property type="term" value="P:regulation of DNA-templated transcription"/>
    <property type="evidence" value="ECO:0007669"/>
    <property type="project" value="InterPro"/>
</dbReference>
<dbReference type="InterPro" id="IPR000792">
    <property type="entry name" value="Tscrpt_reg_LuxR_C"/>
</dbReference>
<dbReference type="InterPro" id="IPR001789">
    <property type="entry name" value="Sig_transdc_resp-reg_receiver"/>
</dbReference>
<dbReference type="Pfam" id="PF00196">
    <property type="entry name" value="GerE"/>
    <property type="match status" value="1"/>
</dbReference>
<evidence type="ECO:0000313" key="8">
    <source>
        <dbReference type="EMBL" id="KIR61671.1"/>
    </source>
</evidence>
<name>A0A0D0WRV3_9ACTN</name>
<dbReference type="InterPro" id="IPR016032">
    <property type="entry name" value="Sig_transdc_resp-reg_C-effctor"/>
</dbReference>
<dbReference type="GO" id="GO:0003677">
    <property type="term" value="F:DNA binding"/>
    <property type="evidence" value="ECO:0007669"/>
    <property type="project" value="UniProtKB-KW"/>
</dbReference>
<feature type="modified residue" description="4-aspartylphosphate" evidence="5">
    <location>
        <position position="64"/>
    </location>
</feature>
<sequence>MTEEGATPPRPVRILLADDQPLLRTGFRMVLGSEEGLDIVAEAGDGVEAVDLSRRLLPDVVLMDIRMPRMDGVAATRAIVEARLPVRVLILTTFDLDEYVVGALRAGASGFLAKDVPAEDLVTAIRTVAAGEAVVAPRILKRLLDRFADSLPDPAATPPRALSTLTEREREVLVQVARGLSNAEIARELTVSETTVKTHVGHVLTKLGLRDRVQAVVLAYESGLVRPRG</sequence>
<dbReference type="OrthoDB" id="9808843at2"/>
<keyword evidence="3" id="KW-0238">DNA-binding</keyword>
<evidence type="ECO:0000256" key="2">
    <source>
        <dbReference type="ARBA" id="ARBA00023015"/>
    </source>
</evidence>
<dbReference type="PROSITE" id="PS50110">
    <property type="entry name" value="RESPONSE_REGULATORY"/>
    <property type="match status" value="1"/>
</dbReference>
<dbReference type="PATRIC" id="fig|47853.6.peg.6169"/>
<evidence type="ECO:0000256" key="1">
    <source>
        <dbReference type="ARBA" id="ARBA00022553"/>
    </source>
</evidence>
<proteinExistence type="predicted"/>
<dbReference type="PRINTS" id="PR00038">
    <property type="entry name" value="HTHLUXR"/>
</dbReference>
<dbReference type="PANTHER" id="PTHR43214">
    <property type="entry name" value="TWO-COMPONENT RESPONSE REGULATOR"/>
    <property type="match status" value="1"/>
</dbReference>
<dbReference type="PROSITE" id="PS50043">
    <property type="entry name" value="HTH_LUXR_2"/>
    <property type="match status" value="1"/>
</dbReference>
<reference evidence="8 9" key="1">
    <citation type="submission" date="2015-01" db="EMBL/GenBank/DDBJ databases">
        <title>Sequencing and annotation of Micromonospora carbonacea strain JXNU-1 genome.</title>
        <authorList>
            <person name="Long Z."/>
            <person name="Huang Y."/>
            <person name="Jiang Y."/>
        </authorList>
    </citation>
    <scope>NUCLEOTIDE SEQUENCE [LARGE SCALE GENOMIC DNA]</scope>
    <source>
        <strain evidence="8 9">JXNU-1</strain>
    </source>
</reference>
<dbReference type="Pfam" id="PF00072">
    <property type="entry name" value="Response_reg"/>
    <property type="match status" value="1"/>
</dbReference>
<dbReference type="SUPFAM" id="SSF52172">
    <property type="entry name" value="CheY-like"/>
    <property type="match status" value="1"/>
</dbReference>
<dbReference type="GO" id="GO:0000160">
    <property type="term" value="P:phosphorelay signal transduction system"/>
    <property type="evidence" value="ECO:0007669"/>
    <property type="project" value="InterPro"/>
</dbReference>
<dbReference type="PANTHER" id="PTHR43214:SF24">
    <property type="entry name" value="TRANSCRIPTIONAL REGULATORY PROTEIN NARL-RELATED"/>
    <property type="match status" value="1"/>
</dbReference>
<dbReference type="CDD" id="cd17535">
    <property type="entry name" value="REC_NarL-like"/>
    <property type="match status" value="1"/>
</dbReference>
<dbReference type="AlphaFoldDB" id="A0A0D0WRV3"/>
<keyword evidence="4" id="KW-0804">Transcription</keyword>
<dbReference type="InterPro" id="IPR058245">
    <property type="entry name" value="NreC/VraR/RcsB-like_REC"/>
</dbReference>
<evidence type="ECO:0000256" key="5">
    <source>
        <dbReference type="PROSITE-ProRule" id="PRU00169"/>
    </source>
</evidence>
<dbReference type="InterPro" id="IPR011006">
    <property type="entry name" value="CheY-like_superfamily"/>
</dbReference>
<evidence type="ECO:0000259" key="7">
    <source>
        <dbReference type="PROSITE" id="PS50110"/>
    </source>
</evidence>
<dbReference type="InterPro" id="IPR039420">
    <property type="entry name" value="WalR-like"/>
</dbReference>
<organism evidence="8 9">
    <name type="scientific">Micromonospora haikouensis</name>
    <dbReference type="NCBI Taxonomy" id="686309"/>
    <lineage>
        <taxon>Bacteria</taxon>
        <taxon>Bacillati</taxon>
        <taxon>Actinomycetota</taxon>
        <taxon>Actinomycetes</taxon>
        <taxon>Micromonosporales</taxon>
        <taxon>Micromonosporaceae</taxon>
        <taxon>Micromonospora</taxon>
    </lineage>
</organism>
<evidence type="ECO:0000256" key="4">
    <source>
        <dbReference type="ARBA" id="ARBA00023163"/>
    </source>
</evidence>